<dbReference type="Proteomes" id="UP000004836">
    <property type="component" value="Unassembled WGS sequence"/>
</dbReference>
<reference evidence="1 2" key="1">
    <citation type="journal article" date="2012" name="J. Bacteriol.">
        <title>Genome Sequence of Strain IMCC14465, Isolated from the East Sea, Belonging to the PS1 Clade of Alphaproteobacteria.</title>
        <authorList>
            <person name="Yang S.J."/>
            <person name="Kang I."/>
            <person name="Cho J.C."/>
        </authorList>
    </citation>
    <scope>NUCLEOTIDE SEQUENCE [LARGE SCALE GENOMIC DNA]</scope>
    <source>
        <strain evidence="1 2">IMCC14465</strain>
    </source>
</reference>
<gene>
    <name evidence="1" type="ORF">IMCC14465_05170</name>
</gene>
<accession>J9DJ54</accession>
<protein>
    <submittedName>
        <fullName evidence="1">Uncharacterized protein</fullName>
    </submittedName>
</protein>
<dbReference type="STRING" id="1220535.IMCC14465_05170"/>
<dbReference type="EMBL" id="ALYF01000002">
    <property type="protein sequence ID" value="EJW22123.1"/>
    <property type="molecule type" value="Genomic_DNA"/>
</dbReference>
<keyword evidence="2" id="KW-1185">Reference proteome</keyword>
<comment type="caution">
    <text evidence="1">The sequence shown here is derived from an EMBL/GenBank/DDBJ whole genome shotgun (WGS) entry which is preliminary data.</text>
</comment>
<sequence>MVLESPVAGQERPNEQIIKEIEDTFADDILSSKEVRLRRKYFRKNPEAFEKGPAGLFLQHSDPEQTLKTIIGEEKFLKIPERERSQIILALKGTFRRYAYEWLHSNLNTDLKLHKINVLSEEMAVLIVERNMKIVPDLNLKLFVHKTEIGWKVFDFGFWDFRYTRMKRRDYLRYITKEDYKGLKDFLLSKNIKYFSKKL</sequence>
<evidence type="ECO:0000313" key="2">
    <source>
        <dbReference type="Proteomes" id="UP000004836"/>
    </source>
</evidence>
<evidence type="ECO:0000313" key="1">
    <source>
        <dbReference type="EMBL" id="EJW22123.1"/>
    </source>
</evidence>
<dbReference type="AlphaFoldDB" id="J9DJ54"/>
<proteinExistence type="predicted"/>
<name>J9DJ54_9PROT</name>
<organism evidence="1 2">
    <name type="scientific">alpha proteobacterium IMCC14465</name>
    <dbReference type="NCBI Taxonomy" id="1220535"/>
    <lineage>
        <taxon>Bacteria</taxon>
        <taxon>Pseudomonadati</taxon>
        <taxon>Pseudomonadota</taxon>
        <taxon>Alphaproteobacteria</taxon>
        <taxon>PS1 clade</taxon>
    </lineage>
</organism>